<evidence type="ECO:0000313" key="13">
    <source>
        <dbReference type="Proteomes" id="UP000503640"/>
    </source>
</evidence>
<evidence type="ECO:0000256" key="9">
    <source>
        <dbReference type="SAM" id="Phobius"/>
    </source>
</evidence>
<dbReference type="Gene3D" id="3.30.565.10">
    <property type="entry name" value="Histidine kinase-like ATPase, C-terminal domain"/>
    <property type="match status" value="1"/>
</dbReference>
<evidence type="ECO:0000256" key="7">
    <source>
        <dbReference type="ARBA" id="ARBA00023012"/>
    </source>
</evidence>
<keyword evidence="7" id="KW-0902">Two-component regulatory system</keyword>
<dbReference type="InterPro" id="IPR003594">
    <property type="entry name" value="HATPase_dom"/>
</dbReference>
<dbReference type="SMART" id="SM00387">
    <property type="entry name" value="HATPase_c"/>
    <property type="match status" value="1"/>
</dbReference>
<dbReference type="PANTHER" id="PTHR43711">
    <property type="entry name" value="TWO-COMPONENT HISTIDINE KINASE"/>
    <property type="match status" value="1"/>
</dbReference>
<dbReference type="Proteomes" id="UP000503640">
    <property type="component" value="Unassembled WGS sequence"/>
</dbReference>
<accession>A0A7I9VPD4</accession>
<name>A0A7I9VPD4_9BACT</name>
<organism evidence="12 13">
    <name type="scientific">Anaeromyxobacter diazotrophicus</name>
    <dbReference type="NCBI Taxonomy" id="2590199"/>
    <lineage>
        <taxon>Bacteria</taxon>
        <taxon>Pseudomonadati</taxon>
        <taxon>Myxococcota</taxon>
        <taxon>Myxococcia</taxon>
        <taxon>Myxococcales</taxon>
        <taxon>Cystobacterineae</taxon>
        <taxon>Anaeromyxobacteraceae</taxon>
        <taxon>Anaeromyxobacter</taxon>
    </lineage>
</organism>
<feature type="domain" description="HAMP" evidence="11">
    <location>
        <begin position="235"/>
        <end position="289"/>
    </location>
</feature>
<dbReference type="CDD" id="cd00075">
    <property type="entry name" value="HATPase"/>
    <property type="match status" value="1"/>
</dbReference>
<feature type="transmembrane region" description="Helical" evidence="9">
    <location>
        <begin position="50"/>
        <end position="68"/>
    </location>
</feature>
<dbReference type="InterPro" id="IPR005467">
    <property type="entry name" value="His_kinase_dom"/>
</dbReference>
<dbReference type="GO" id="GO:0000155">
    <property type="term" value="F:phosphorelay sensor kinase activity"/>
    <property type="evidence" value="ECO:0007669"/>
    <property type="project" value="InterPro"/>
</dbReference>
<evidence type="ECO:0000259" key="10">
    <source>
        <dbReference type="PROSITE" id="PS50109"/>
    </source>
</evidence>
<feature type="domain" description="Histidine kinase" evidence="10">
    <location>
        <begin position="338"/>
        <end position="547"/>
    </location>
</feature>
<dbReference type="EC" id="2.7.13.3" evidence="3"/>
<keyword evidence="9" id="KW-0472">Membrane</keyword>
<dbReference type="InterPro" id="IPR003661">
    <property type="entry name" value="HisK_dim/P_dom"/>
</dbReference>
<comment type="caution">
    <text evidence="12">The sequence shown here is derived from an EMBL/GenBank/DDBJ whole genome shotgun (WGS) entry which is preliminary data.</text>
</comment>
<dbReference type="InterPro" id="IPR003660">
    <property type="entry name" value="HAMP_dom"/>
</dbReference>
<comment type="catalytic activity">
    <reaction evidence="1">
        <text>ATP + protein L-histidine = ADP + protein N-phospho-L-histidine.</text>
        <dbReference type="EC" id="2.7.13.3"/>
    </reaction>
</comment>
<feature type="transmembrane region" description="Helical" evidence="9">
    <location>
        <begin position="213"/>
        <end position="233"/>
    </location>
</feature>
<keyword evidence="6" id="KW-0418">Kinase</keyword>
<dbReference type="Pfam" id="PF00672">
    <property type="entry name" value="HAMP"/>
    <property type="match status" value="1"/>
</dbReference>
<dbReference type="InterPro" id="IPR036097">
    <property type="entry name" value="HisK_dim/P_sf"/>
</dbReference>
<dbReference type="PRINTS" id="PR00344">
    <property type="entry name" value="BCTRLSENSOR"/>
</dbReference>
<evidence type="ECO:0000256" key="2">
    <source>
        <dbReference type="ARBA" id="ARBA00004370"/>
    </source>
</evidence>
<keyword evidence="13" id="KW-1185">Reference proteome</keyword>
<keyword evidence="9" id="KW-0812">Transmembrane</keyword>
<evidence type="ECO:0000256" key="3">
    <source>
        <dbReference type="ARBA" id="ARBA00012438"/>
    </source>
</evidence>
<keyword evidence="8" id="KW-0175">Coiled coil</keyword>
<dbReference type="SMART" id="SM00304">
    <property type="entry name" value="HAMP"/>
    <property type="match status" value="2"/>
</dbReference>
<dbReference type="PROSITE" id="PS50885">
    <property type="entry name" value="HAMP"/>
    <property type="match status" value="1"/>
</dbReference>
<evidence type="ECO:0000256" key="4">
    <source>
        <dbReference type="ARBA" id="ARBA00022553"/>
    </source>
</evidence>
<evidence type="ECO:0000256" key="1">
    <source>
        <dbReference type="ARBA" id="ARBA00000085"/>
    </source>
</evidence>
<evidence type="ECO:0000313" key="12">
    <source>
        <dbReference type="EMBL" id="GEJ58276.1"/>
    </source>
</evidence>
<dbReference type="AlphaFoldDB" id="A0A7I9VPD4"/>
<protein>
    <recommendedName>
        <fullName evidence="3">histidine kinase</fullName>
        <ecNumber evidence="3">2.7.13.3</ecNumber>
    </recommendedName>
</protein>
<keyword evidence="9" id="KW-1133">Transmembrane helix</keyword>
<dbReference type="PANTHER" id="PTHR43711:SF1">
    <property type="entry name" value="HISTIDINE KINASE 1"/>
    <property type="match status" value="1"/>
</dbReference>
<dbReference type="Gene3D" id="1.10.287.130">
    <property type="match status" value="1"/>
</dbReference>
<dbReference type="InterPro" id="IPR036890">
    <property type="entry name" value="HATPase_C_sf"/>
</dbReference>
<feature type="coiled-coil region" evidence="8">
    <location>
        <begin position="288"/>
        <end position="329"/>
    </location>
</feature>
<proteinExistence type="predicted"/>
<comment type="subcellular location">
    <subcellularLocation>
        <location evidence="2">Membrane</location>
    </subcellularLocation>
</comment>
<dbReference type="EMBL" id="BJTG01000007">
    <property type="protein sequence ID" value="GEJ58276.1"/>
    <property type="molecule type" value="Genomic_DNA"/>
</dbReference>
<gene>
    <name evidence="12" type="ORF">AMYX_30170</name>
</gene>
<dbReference type="SMART" id="SM00388">
    <property type="entry name" value="HisKA"/>
    <property type="match status" value="1"/>
</dbReference>
<reference evidence="13" key="1">
    <citation type="journal article" date="2020" name="Appl. Environ. Microbiol.">
        <title>Diazotrophic Anaeromyxobacter Isolates from Soils.</title>
        <authorList>
            <person name="Masuda Y."/>
            <person name="Yamanaka H."/>
            <person name="Xu Z.X."/>
            <person name="Shiratori Y."/>
            <person name="Aono T."/>
            <person name="Amachi S."/>
            <person name="Senoo K."/>
            <person name="Itoh H."/>
        </authorList>
    </citation>
    <scope>NUCLEOTIDE SEQUENCE [LARGE SCALE GENOMIC DNA]</scope>
    <source>
        <strain evidence="13">R267</strain>
    </source>
</reference>
<evidence type="ECO:0000256" key="6">
    <source>
        <dbReference type="ARBA" id="ARBA00022777"/>
    </source>
</evidence>
<dbReference type="PROSITE" id="PS50109">
    <property type="entry name" value="HIS_KIN"/>
    <property type="match status" value="1"/>
</dbReference>
<dbReference type="SUPFAM" id="SSF47384">
    <property type="entry name" value="Homodimeric domain of signal transducing histidine kinase"/>
    <property type="match status" value="1"/>
</dbReference>
<dbReference type="GO" id="GO:0016020">
    <property type="term" value="C:membrane"/>
    <property type="evidence" value="ECO:0007669"/>
    <property type="project" value="UniProtKB-SubCell"/>
</dbReference>
<evidence type="ECO:0000259" key="11">
    <source>
        <dbReference type="PROSITE" id="PS50885"/>
    </source>
</evidence>
<keyword evidence="4" id="KW-0597">Phosphoprotein</keyword>
<keyword evidence="5" id="KW-0808">Transferase</keyword>
<evidence type="ECO:0000256" key="8">
    <source>
        <dbReference type="SAM" id="Coils"/>
    </source>
</evidence>
<dbReference type="Pfam" id="PF00512">
    <property type="entry name" value="HisKA"/>
    <property type="match status" value="1"/>
</dbReference>
<dbReference type="CDD" id="cd00082">
    <property type="entry name" value="HisKA"/>
    <property type="match status" value="1"/>
</dbReference>
<sequence>MHLVPDAEERDRLAGDLHQVTLVRGEIGEAADGEAHPCYSNPTVSLRLQITALFGAILVVTLAVAAYLGESIAARAVEEGIRERTVEVARSVVSEIDLGRELRETDRTRIAARLAAALARHRGLRLAELAIRRPGKDDVVRITFGKNGPETTFDQRDVVFSAQPQARLLETEDGRVAQVDQPVNDPFGRPIASVRIEALVADAEHIAGRERTVFLWVTFGSALVLVVAFTLILSRMLARPLSRLAAAMAQVESGAGVPPAIPGAERHDEIGTVARGLDAMLVRVRGFSRELQEKVDDATADLARKNRALAELNDLLVEARRDLTAKEQLAALGQLSGTIAHELGNPLNAISGHVQLLARAPACPPDMREQLLVIEGEVRRMTSIIRRFLDSARALTPAPEPVELVALFDEALSLTVSAEARGRLEVQRDVPAEMGTVALDPSLVRHVLTNFIANAVDAMAHGGRLTVRARRAGEQVALTVQDTGPGIGAEDRKHIFEPFWSTKPKGKGTGLGLAICREIAAALKGRIEVESAPGQGAAFTLYVPVPAWKADRAPTLTPAAAAPGRGR</sequence>
<dbReference type="InterPro" id="IPR004358">
    <property type="entry name" value="Sig_transdc_His_kin-like_C"/>
</dbReference>
<dbReference type="SUPFAM" id="SSF55874">
    <property type="entry name" value="ATPase domain of HSP90 chaperone/DNA topoisomerase II/histidine kinase"/>
    <property type="match status" value="1"/>
</dbReference>
<dbReference type="Gene3D" id="6.10.340.10">
    <property type="match status" value="1"/>
</dbReference>
<dbReference type="Pfam" id="PF02518">
    <property type="entry name" value="HATPase_c"/>
    <property type="match status" value="1"/>
</dbReference>
<dbReference type="InterPro" id="IPR050736">
    <property type="entry name" value="Sensor_HK_Regulatory"/>
</dbReference>
<evidence type="ECO:0000256" key="5">
    <source>
        <dbReference type="ARBA" id="ARBA00022679"/>
    </source>
</evidence>